<dbReference type="Proteomes" id="UP000233551">
    <property type="component" value="Unassembled WGS sequence"/>
</dbReference>
<dbReference type="Pfam" id="PF13359">
    <property type="entry name" value="DDE_Tnp_4"/>
    <property type="match status" value="1"/>
</dbReference>
<dbReference type="STRING" id="22663.A0A2I0KVI9"/>
<dbReference type="EMBL" id="PGOL01000325">
    <property type="protein sequence ID" value="PKI72481.1"/>
    <property type="molecule type" value="Genomic_DNA"/>
</dbReference>
<evidence type="ECO:0000256" key="3">
    <source>
        <dbReference type="ARBA" id="ARBA00006958"/>
    </source>
</evidence>
<dbReference type="AlphaFoldDB" id="A0A2I0KVI9"/>
<evidence type="ECO:0000313" key="10">
    <source>
        <dbReference type="EMBL" id="PKI72481.1"/>
    </source>
</evidence>
<sequence length="287" mass="32917">MDLAFLNVLLEKMRRTHTTTWKTSTWKEITDEMINLFPEKHLCLQKVKDKYQRMKTNFTRFSEIVKHTGVGWDADTNIITADSDVWDMFIKHCIGAIDGTHVDACMPHANRVPYRDRNADISQNVFAACTHDMMFTYVMTGWEGSTHDSRIFADAASLDRFPAPRGRQYYVVDAGFSNIPGYLAPYKGERLFMEYGDVWADYDEFRNPPQQHGIRVDVDAPPSHFNEYAVEEKVSLDSISSQQNSHSGRKNTNPPFLQFVLGARLIKHSQPAYEGYALAKWPGIYSA</sequence>
<dbReference type="InterPro" id="IPR045249">
    <property type="entry name" value="HARBI1-like"/>
</dbReference>
<evidence type="ECO:0000256" key="7">
    <source>
        <dbReference type="ARBA" id="ARBA00023242"/>
    </source>
</evidence>
<dbReference type="InterPro" id="IPR027806">
    <property type="entry name" value="HARBI1_dom"/>
</dbReference>
<proteinExistence type="inferred from homology"/>
<dbReference type="GO" id="GO:0046872">
    <property type="term" value="F:metal ion binding"/>
    <property type="evidence" value="ECO:0007669"/>
    <property type="project" value="UniProtKB-KW"/>
</dbReference>
<evidence type="ECO:0000256" key="1">
    <source>
        <dbReference type="ARBA" id="ARBA00001968"/>
    </source>
</evidence>
<protein>
    <recommendedName>
        <fullName evidence="12">Myb/SANT-like domain-containing protein</fullName>
    </recommendedName>
</protein>
<feature type="domain" description="Myb/SANT-like" evidence="8">
    <location>
        <begin position="2"/>
        <end position="88"/>
    </location>
</feature>
<dbReference type="GO" id="GO:0016787">
    <property type="term" value="F:hydrolase activity"/>
    <property type="evidence" value="ECO:0007669"/>
    <property type="project" value="UniProtKB-KW"/>
</dbReference>
<dbReference type="PANTHER" id="PTHR22930">
    <property type="match status" value="1"/>
</dbReference>
<reference evidence="10 11" key="1">
    <citation type="submission" date="2017-11" db="EMBL/GenBank/DDBJ databases">
        <title>De-novo sequencing of pomegranate (Punica granatum L.) genome.</title>
        <authorList>
            <person name="Akparov Z."/>
            <person name="Amiraslanov A."/>
            <person name="Hajiyeva S."/>
            <person name="Abbasov M."/>
            <person name="Kaur K."/>
            <person name="Hamwieh A."/>
            <person name="Solovyev V."/>
            <person name="Salamov A."/>
            <person name="Braich B."/>
            <person name="Kosarev P."/>
            <person name="Mahmoud A."/>
            <person name="Hajiyev E."/>
            <person name="Babayeva S."/>
            <person name="Izzatullayeva V."/>
            <person name="Mammadov A."/>
            <person name="Mammadov A."/>
            <person name="Sharifova S."/>
            <person name="Ojaghi J."/>
            <person name="Eynullazada K."/>
            <person name="Bayramov B."/>
            <person name="Abdulazimova A."/>
            <person name="Shahmuradov I."/>
        </authorList>
    </citation>
    <scope>NUCLEOTIDE SEQUENCE [LARGE SCALE GENOMIC DNA]</scope>
    <source>
        <strain evidence="11">cv. AG2017</strain>
        <tissue evidence="10">Leaf</tissue>
    </source>
</reference>
<comment type="caution">
    <text evidence="10">The sequence shown here is derived from an EMBL/GenBank/DDBJ whole genome shotgun (WGS) entry which is preliminary data.</text>
</comment>
<organism evidence="10 11">
    <name type="scientific">Punica granatum</name>
    <name type="common">Pomegranate</name>
    <dbReference type="NCBI Taxonomy" id="22663"/>
    <lineage>
        <taxon>Eukaryota</taxon>
        <taxon>Viridiplantae</taxon>
        <taxon>Streptophyta</taxon>
        <taxon>Embryophyta</taxon>
        <taxon>Tracheophyta</taxon>
        <taxon>Spermatophyta</taxon>
        <taxon>Magnoliopsida</taxon>
        <taxon>eudicotyledons</taxon>
        <taxon>Gunneridae</taxon>
        <taxon>Pentapetalae</taxon>
        <taxon>rosids</taxon>
        <taxon>malvids</taxon>
        <taxon>Myrtales</taxon>
        <taxon>Lythraceae</taxon>
        <taxon>Punica</taxon>
    </lineage>
</organism>
<evidence type="ECO:0000256" key="4">
    <source>
        <dbReference type="ARBA" id="ARBA00022722"/>
    </source>
</evidence>
<evidence type="ECO:0000313" key="11">
    <source>
        <dbReference type="Proteomes" id="UP000233551"/>
    </source>
</evidence>
<keyword evidence="11" id="KW-1185">Reference proteome</keyword>
<evidence type="ECO:0000256" key="5">
    <source>
        <dbReference type="ARBA" id="ARBA00022723"/>
    </source>
</evidence>
<dbReference type="InterPro" id="IPR024752">
    <property type="entry name" value="Myb/SANT-like_dom"/>
</dbReference>
<comment type="similarity">
    <text evidence="3">Belongs to the HARBI1 family.</text>
</comment>
<keyword evidence="7" id="KW-0539">Nucleus</keyword>
<keyword evidence="6" id="KW-0378">Hydrolase</keyword>
<feature type="domain" description="DDE Tnp4" evidence="9">
    <location>
        <begin position="97"/>
        <end position="188"/>
    </location>
</feature>
<evidence type="ECO:0000256" key="2">
    <source>
        <dbReference type="ARBA" id="ARBA00004123"/>
    </source>
</evidence>
<dbReference type="PANTHER" id="PTHR22930:SF221">
    <property type="entry name" value="NUCLEASE HARBI1"/>
    <property type="match status" value="1"/>
</dbReference>
<gene>
    <name evidence="10" type="ORF">CRG98_007148</name>
</gene>
<keyword evidence="4" id="KW-0540">Nuclease</keyword>
<dbReference type="Pfam" id="PF12776">
    <property type="entry name" value="Myb_DNA-bind_3"/>
    <property type="match status" value="1"/>
</dbReference>
<comment type="subcellular location">
    <subcellularLocation>
        <location evidence="2">Nucleus</location>
    </subcellularLocation>
</comment>
<evidence type="ECO:0000256" key="6">
    <source>
        <dbReference type="ARBA" id="ARBA00022801"/>
    </source>
</evidence>
<dbReference type="GO" id="GO:0005634">
    <property type="term" value="C:nucleus"/>
    <property type="evidence" value="ECO:0007669"/>
    <property type="project" value="UniProtKB-SubCell"/>
</dbReference>
<name>A0A2I0KVI9_PUNGR</name>
<keyword evidence="5" id="KW-0479">Metal-binding</keyword>
<comment type="cofactor">
    <cofactor evidence="1">
        <name>a divalent metal cation</name>
        <dbReference type="ChEBI" id="CHEBI:60240"/>
    </cofactor>
</comment>
<accession>A0A2I0KVI9</accession>
<evidence type="ECO:0000259" key="9">
    <source>
        <dbReference type="Pfam" id="PF13359"/>
    </source>
</evidence>
<evidence type="ECO:0000259" key="8">
    <source>
        <dbReference type="Pfam" id="PF12776"/>
    </source>
</evidence>
<dbReference type="GO" id="GO:0004518">
    <property type="term" value="F:nuclease activity"/>
    <property type="evidence" value="ECO:0007669"/>
    <property type="project" value="UniProtKB-KW"/>
</dbReference>
<evidence type="ECO:0008006" key="12">
    <source>
        <dbReference type="Google" id="ProtNLM"/>
    </source>
</evidence>